<dbReference type="SUPFAM" id="SSF51679">
    <property type="entry name" value="Bacterial luciferase-like"/>
    <property type="match status" value="1"/>
</dbReference>
<dbReference type="Pfam" id="PF00296">
    <property type="entry name" value="Bac_luciferase"/>
    <property type="match status" value="1"/>
</dbReference>
<sequence>MSPRLRLSILDAMQKSTGGTSGQAMQDTIALAQYAEELGYHRFWIVEHHATPFEANPAPEVFATALAGATRSIRIGVGGILLNHYSPYKAAEWMRTLGVLFPGRIDAGFGRARIATLADIALRRLREVEPPDDQDAQIREAMGWLSHQLDADSPFRAIRIMPDEPAGPMPWILAASEGSALRAARYGIPLAFSAFIAPALAAPAVTAYQRAFTPSPYAAGVSEPTPIIALRVIVAETKEEAEYLAMPVRAVFKLRREKNILLDAWPTPDEAIALLGGMVPAEEADWPAYLVGTPRQVRSSLARMSAQTGVTAFMLQEFLPTLALRKRQYHLIAQEML</sequence>
<dbReference type="GO" id="GO:0016705">
    <property type="term" value="F:oxidoreductase activity, acting on paired donors, with incorporation or reduction of molecular oxygen"/>
    <property type="evidence" value="ECO:0007669"/>
    <property type="project" value="InterPro"/>
</dbReference>
<reference evidence="3 4" key="1">
    <citation type="submission" date="2018-05" db="EMBL/GenBank/DDBJ databases">
        <title>Genomic Encyclopedia of Type Strains, Phase IV (KMG-IV): sequencing the most valuable type-strain genomes for metagenomic binning, comparative biology and taxonomic classification.</title>
        <authorList>
            <person name="Goeker M."/>
        </authorList>
    </citation>
    <scope>NUCLEOTIDE SEQUENCE [LARGE SCALE GENOMIC DNA]</scope>
    <source>
        <strain evidence="3 4">DSM 6462</strain>
    </source>
</reference>
<feature type="domain" description="Luciferase-like" evidence="2">
    <location>
        <begin position="9"/>
        <end position="311"/>
    </location>
</feature>
<dbReference type="EMBL" id="QJJK01000003">
    <property type="protein sequence ID" value="PXW61960.1"/>
    <property type="molecule type" value="Genomic_DNA"/>
</dbReference>
<dbReference type="InterPro" id="IPR019949">
    <property type="entry name" value="CmoO-like"/>
</dbReference>
<name>A0A2V3UPA1_9HYPH</name>
<protein>
    <submittedName>
        <fullName evidence="3">Luciferase family oxidoreductase group 1</fullName>
    </submittedName>
</protein>
<accession>A0A2V3UPA1</accession>
<dbReference type="InterPro" id="IPR050766">
    <property type="entry name" value="Bact_Lucif_Oxidored"/>
</dbReference>
<dbReference type="OrthoDB" id="9780518at2"/>
<dbReference type="PANTHER" id="PTHR30137:SF6">
    <property type="entry name" value="LUCIFERASE-LIKE MONOOXYGENASE"/>
    <property type="match status" value="1"/>
</dbReference>
<keyword evidence="4" id="KW-1185">Reference proteome</keyword>
<comment type="similarity">
    <text evidence="1">To bacterial alkanal monooxygenase alpha and beta chains.</text>
</comment>
<proteinExistence type="predicted"/>
<organism evidence="3 4">
    <name type="scientific">Chelatococcus asaccharovorans</name>
    <dbReference type="NCBI Taxonomy" id="28210"/>
    <lineage>
        <taxon>Bacteria</taxon>
        <taxon>Pseudomonadati</taxon>
        <taxon>Pseudomonadota</taxon>
        <taxon>Alphaproteobacteria</taxon>
        <taxon>Hyphomicrobiales</taxon>
        <taxon>Chelatococcaceae</taxon>
        <taxon>Chelatococcus</taxon>
    </lineage>
</organism>
<dbReference type="GO" id="GO:0005829">
    <property type="term" value="C:cytosol"/>
    <property type="evidence" value="ECO:0007669"/>
    <property type="project" value="TreeGrafter"/>
</dbReference>
<dbReference type="PANTHER" id="PTHR30137">
    <property type="entry name" value="LUCIFERASE-LIKE MONOOXYGENASE"/>
    <property type="match status" value="1"/>
</dbReference>
<dbReference type="InterPro" id="IPR011251">
    <property type="entry name" value="Luciferase-like_dom"/>
</dbReference>
<dbReference type="Gene3D" id="3.20.20.30">
    <property type="entry name" value="Luciferase-like domain"/>
    <property type="match status" value="1"/>
</dbReference>
<dbReference type="Proteomes" id="UP000248021">
    <property type="component" value="Unassembled WGS sequence"/>
</dbReference>
<evidence type="ECO:0000313" key="3">
    <source>
        <dbReference type="EMBL" id="PXW61960.1"/>
    </source>
</evidence>
<evidence type="ECO:0000313" key="4">
    <source>
        <dbReference type="Proteomes" id="UP000248021"/>
    </source>
</evidence>
<evidence type="ECO:0000259" key="2">
    <source>
        <dbReference type="Pfam" id="PF00296"/>
    </source>
</evidence>
<gene>
    <name evidence="3" type="ORF">C7450_103482</name>
</gene>
<dbReference type="RefSeq" id="WP_110374229.1">
    <property type="nucleotide sequence ID" value="NZ_JAHBRY010000001.1"/>
</dbReference>
<dbReference type="NCBIfam" id="TIGR03558">
    <property type="entry name" value="oxido_grp_1"/>
    <property type="match status" value="1"/>
</dbReference>
<dbReference type="AlphaFoldDB" id="A0A2V3UPA1"/>
<evidence type="ECO:0000256" key="1">
    <source>
        <dbReference type="ARBA" id="ARBA00007789"/>
    </source>
</evidence>
<comment type="caution">
    <text evidence="3">The sequence shown here is derived from an EMBL/GenBank/DDBJ whole genome shotgun (WGS) entry which is preliminary data.</text>
</comment>
<dbReference type="InterPro" id="IPR036661">
    <property type="entry name" value="Luciferase-like_sf"/>
</dbReference>